<dbReference type="InterPro" id="IPR039670">
    <property type="entry name" value="NPC2-like"/>
</dbReference>
<dbReference type="SUPFAM" id="SSF81296">
    <property type="entry name" value="E set domains"/>
    <property type="match status" value="1"/>
</dbReference>
<dbReference type="VEuPathDB" id="FungiDB:DIURU_000474"/>
<feature type="domain" description="MD-2-related lipid-recognition" evidence="9">
    <location>
        <begin position="41"/>
        <end position="162"/>
    </location>
</feature>
<evidence type="ECO:0000259" key="9">
    <source>
        <dbReference type="SMART" id="SM00737"/>
    </source>
</evidence>
<evidence type="ECO:0000256" key="1">
    <source>
        <dbReference type="ARBA" id="ARBA00002053"/>
    </source>
</evidence>
<evidence type="ECO:0000313" key="10">
    <source>
        <dbReference type="EMBL" id="KAA8907787.1"/>
    </source>
</evidence>
<dbReference type="GO" id="GO:0032366">
    <property type="term" value="P:intracellular sterol transport"/>
    <property type="evidence" value="ECO:0007669"/>
    <property type="project" value="InterPro"/>
</dbReference>
<dbReference type="RefSeq" id="XP_034014793.1">
    <property type="nucleotide sequence ID" value="XM_034157646.1"/>
</dbReference>
<dbReference type="EMBL" id="SWFT01000019">
    <property type="protein sequence ID" value="KAA8907787.1"/>
    <property type="molecule type" value="Genomic_DNA"/>
</dbReference>
<evidence type="ECO:0000256" key="3">
    <source>
        <dbReference type="ARBA" id="ARBA00011245"/>
    </source>
</evidence>
<dbReference type="OMA" id="HQTYDLC"/>
<dbReference type="AlphaFoldDB" id="A0A642UZZ3"/>
<keyword evidence="7" id="KW-0445">Lipid transport</keyword>
<comment type="similarity">
    <text evidence="2">Belongs to the NPC2 family.</text>
</comment>
<evidence type="ECO:0000313" key="11">
    <source>
        <dbReference type="Proteomes" id="UP000449547"/>
    </source>
</evidence>
<dbReference type="PANTHER" id="PTHR11306:SF0">
    <property type="entry name" value="PHOSPHATIDYLGLYCEROL_PHOSPHATIDYLINOSITOL TRANSFER PROTEIN"/>
    <property type="match status" value="1"/>
</dbReference>
<dbReference type="InterPro" id="IPR003172">
    <property type="entry name" value="ML_dom"/>
</dbReference>
<feature type="signal peptide" evidence="8">
    <location>
        <begin position="1"/>
        <end position="16"/>
    </location>
</feature>
<evidence type="ECO:0000256" key="5">
    <source>
        <dbReference type="ARBA" id="ARBA00022448"/>
    </source>
</evidence>
<comment type="subunit">
    <text evidence="3">Monomer.</text>
</comment>
<keyword evidence="6 8" id="KW-0732">Signal</keyword>
<name>A0A642UZZ3_DIURU</name>
<dbReference type="OrthoDB" id="6409159at2759"/>
<dbReference type="Proteomes" id="UP000449547">
    <property type="component" value="Unassembled WGS sequence"/>
</dbReference>
<sequence>MVSYYSFALLLTSCLAVVPGYHQDALPGTPDRRPIPGDSPIVQCDVKDKQLLDLKRVVISPNPPERGQNLTITAEGTLAKDIVDGAYVDVDVRYGFIKLVSDTFDLCKESTKVDLECPIKKGSQTLTKEVAIPNEVPPGKYLVVARAYTKDDEFITCLTAEVEFPQYGAYDAEREEAEEIEFVIQQQQ</sequence>
<dbReference type="CDD" id="cd00917">
    <property type="entry name" value="PG-PI_TP"/>
    <property type="match status" value="1"/>
</dbReference>
<comment type="caution">
    <text evidence="10">The sequence shown here is derived from an EMBL/GenBank/DDBJ whole genome shotgun (WGS) entry which is preliminary data.</text>
</comment>
<evidence type="ECO:0000256" key="4">
    <source>
        <dbReference type="ARBA" id="ARBA00016056"/>
    </source>
</evidence>
<evidence type="ECO:0000256" key="2">
    <source>
        <dbReference type="ARBA" id="ARBA00006370"/>
    </source>
</evidence>
<accession>A0A642UZZ3</accession>
<comment type="function">
    <text evidence="1">Catalyzes the intermembrane transfer of phosphatidylglycerol and phosphatidylinositol.</text>
</comment>
<evidence type="ECO:0000256" key="8">
    <source>
        <dbReference type="SAM" id="SignalP"/>
    </source>
</evidence>
<dbReference type="PANTHER" id="PTHR11306">
    <property type="entry name" value="NIEMANN PICK TYPE C2 PROTEIN NPC2-RELATED"/>
    <property type="match status" value="1"/>
</dbReference>
<reference evidence="10 11" key="1">
    <citation type="submission" date="2019-07" db="EMBL/GenBank/DDBJ databases">
        <title>Genome assembly of two rare yeast pathogens: Diutina rugosa and Trichomonascus ciferrii.</title>
        <authorList>
            <person name="Mixao V."/>
            <person name="Saus E."/>
            <person name="Hansen A."/>
            <person name="Lass-Flor C."/>
            <person name="Gabaldon T."/>
        </authorList>
    </citation>
    <scope>NUCLEOTIDE SEQUENCE [LARGE SCALE GENOMIC DNA]</scope>
    <source>
        <strain evidence="10 11">CBS 613</strain>
    </source>
</reference>
<keyword evidence="11" id="KW-1185">Reference proteome</keyword>
<keyword evidence="5" id="KW-0813">Transport</keyword>
<evidence type="ECO:0000256" key="7">
    <source>
        <dbReference type="ARBA" id="ARBA00023055"/>
    </source>
</evidence>
<dbReference type="Gene3D" id="2.60.40.770">
    <property type="match status" value="1"/>
</dbReference>
<protein>
    <recommendedName>
        <fullName evidence="4">Phosphatidylglycerol/phosphatidylinositol transfer protein</fullName>
    </recommendedName>
</protein>
<organism evidence="10 11">
    <name type="scientific">Diutina rugosa</name>
    <name type="common">Yeast</name>
    <name type="synonym">Candida rugosa</name>
    <dbReference type="NCBI Taxonomy" id="5481"/>
    <lineage>
        <taxon>Eukaryota</taxon>
        <taxon>Fungi</taxon>
        <taxon>Dikarya</taxon>
        <taxon>Ascomycota</taxon>
        <taxon>Saccharomycotina</taxon>
        <taxon>Pichiomycetes</taxon>
        <taxon>Debaryomycetaceae</taxon>
        <taxon>Diutina</taxon>
    </lineage>
</organism>
<feature type="chain" id="PRO_5024920277" description="Phosphatidylglycerol/phosphatidylinositol transfer protein" evidence="8">
    <location>
        <begin position="17"/>
        <end position="188"/>
    </location>
</feature>
<dbReference type="GO" id="GO:0032934">
    <property type="term" value="F:sterol binding"/>
    <property type="evidence" value="ECO:0007669"/>
    <property type="project" value="InterPro"/>
</dbReference>
<dbReference type="FunFam" id="2.60.40.770:FF:000004">
    <property type="entry name" value="Phosphatidylglycerol/phosphatidylinositol transfer protein"/>
    <property type="match status" value="1"/>
</dbReference>
<dbReference type="InterPro" id="IPR014756">
    <property type="entry name" value="Ig_E-set"/>
</dbReference>
<dbReference type="SMART" id="SM00737">
    <property type="entry name" value="ML"/>
    <property type="match status" value="1"/>
</dbReference>
<dbReference type="Pfam" id="PF02221">
    <property type="entry name" value="E1_DerP2_DerF2"/>
    <property type="match status" value="1"/>
</dbReference>
<proteinExistence type="inferred from homology"/>
<dbReference type="GeneID" id="54779127"/>
<evidence type="ECO:0000256" key="6">
    <source>
        <dbReference type="ARBA" id="ARBA00022729"/>
    </source>
</evidence>
<dbReference type="InterPro" id="IPR033917">
    <property type="entry name" value="ML_PG-PI_TP"/>
</dbReference>
<gene>
    <name evidence="10" type="ORF">DIURU_000474</name>
</gene>